<organism evidence="2 3">
    <name type="scientific">Caldisphaera lagunensis (strain DSM 15908 / JCM 11604 / ANMR 0165 / IC-154)</name>
    <dbReference type="NCBI Taxonomy" id="1056495"/>
    <lineage>
        <taxon>Archaea</taxon>
        <taxon>Thermoproteota</taxon>
        <taxon>Thermoprotei</taxon>
        <taxon>Acidilobales</taxon>
        <taxon>Caldisphaeraceae</taxon>
        <taxon>Caldisphaera</taxon>
    </lineage>
</organism>
<feature type="transmembrane region" description="Helical" evidence="1">
    <location>
        <begin position="41"/>
        <end position="58"/>
    </location>
</feature>
<dbReference type="NCBIfam" id="TIGR00304">
    <property type="entry name" value="TIGR00304 family membrane protein"/>
    <property type="match status" value="1"/>
</dbReference>
<feature type="transmembrane region" description="Helical" evidence="1">
    <location>
        <begin position="64"/>
        <end position="85"/>
    </location>
</feature>
<gene>
    <name evidence="2" type="ordered locus">Calag_0030</name>
</gene>
<name>L0A7H6_CALLD</name>
<proteinExistence type="predicted"/>
<dbReference type="InParanoid" id="L0A7H6"/>
<dbReference type="eggNOG" id="arCOG02718">
    <property type="taxonomic scope" value="Archaea"/>
</dbReference>
<keyword evidence="1" id="KW-1133">Transmembrane helix</keyword>
<evidence type="ECO:0000313" key="3">
    <source>
        <dbReference type="Proteomes" id="UP000010469"/>
    </source>
</evidence>
<dbReference type="STRING" id="1056495.Calag_0030"/>
<dbReference type="HOGENOM" id="CLU_149108_3_1_2"/>
<accession>L0A7H6</accession>
<dbReference type="AlphaFoldDB" id="L0A7H6"/>
<protein>
    <submittedName>
        <fullName evidence="2">Putative membrane protein</fullName>
    </submittedName>
</protein>
<dbReference type="Proteomes" id="UP000010469">
    <property type="component" value="Chromosome"/>
</dbReference>
<keyword evidence="1" id="KW-0812">Transmembrane</keyword>
<dbReference type="RefSeq" id="WP_015231721.1">
    <property type="nucleotide sequence ID" value="NC_019791.1"/>
</dbReference>
<feature type="transmembrane region" description="Helical" evidence="1">
    <location>
        <begin position="6"/>
        <end position="29"/>
    </location>
</feature>
<dbReference type="InterPro" id="IPR002849">
    <property type="entry name" value="DUF131"/>
</dbReference>
<sequence>MPDIAIWLTIGIALIMIGFLVILIGTIYSSSKKDQTQKSEVGGVIMIGPIPIIFGNSWRAAKIAIILAIILITLAIVFMLIGRIAF</sequence>
<evidence type="ECO:0000256" key="1">
    <source>
        <dbReference type="SAM" id="Phobius"/>
    </source>
</evidence>
<evidence type="ECO:0000313" key="2">
    <source>
        <dbReference type="EMBL" id="AFZ69823.1"/>
    </source>
</evidence>
<dbReference type="GeneID" id="14211290"/>
<dbReference type="KEGG" id="clg:Calag_0030"/>
<reference evidence="3" key="1">
    <citation type="submission" date="2012-03" db="EMBL/GenBank/DDBJ databases">
        <title>Complete genome of Caldisphaera lagunensis DSM 15908.</title>
        <authorList>
            <person name="Lucas S."/>
            <person name="Copeland A."/>
            <person name="Lapidus A."/>
            <person name="Glavina del Rio T."/>
            <person name="Dalin E."/>
            <person name="Tice H."/>
            <person name="Bruce D."/>
            <person name="Goodwin L."/>
            <person name="Pitluck S."/>
            <person name="Peters L."/>
            <person name="Mikhailova N."/>
            <person name="Teshima H."/>
            <person name="Kyrpides N."/>
            <person name="Mavromatis K."/>
            <person name="Ivanova N."/>
            <person name="Brettin T."/>
            <person name="Detter J.C."/>
            <person name="Han C."/>
            <person name="Larimer F."/>
            <person name="Land M."/>
            <person name="Hauser L."/>
            <person name="Markowitz V."/>
            <person name="Cheng J.-F."/>
            <person name="Hugenholtz P."/>
            <person name="Woyke T."/>
            <person name="Wu D."/>
            <person name="Spring S."/>
            <person name="Schroeder M."/>
            <person name="Brambilla E."/>
            <person name="Klenk H.-P."/>
            <person name="Eisen J.A."/>
        </authorList>
    </citation>
    <scope>NUCLEOTIDE SEQUENCE [LARGE SCALE GENOMIC DNA]</scope>
    <source>
        <strain evidence="3">DSM 15908 / JCM 11604 / IC-154</strain>
    </source>
</reference>
<dbReference type="EMBL" id="CP003378">
    <property type="protein sequence ID" value="AFZ69823.1"/>
    <property type="molecule type" value="Genomic_DNA"/>
</dbReference>
<keyword evidence="1" id="KW-0472">Membrane</keyword>
<dbReference type="Pfam" id="PF01998">
    <property type="entry name" value="DUF131"/>
    <property type="match status" value="1"/>
</dbReference>
<keyword evidence="3" id="KW-1185">Reference proteome</keyword>